<keyword evidence="2" id="KW-1185">Reference proteome</keyword>
<protein>
    <submittedName>
        <fullName evidence="1">Uncharacterized protein</fullName>
    </submittedName>
</protein>
<proteinExistence type="predicted"/>
<name>A0A6J5F6E7_9BURK</name>
<reference evidence="1 2" key="1">
    <citation type="submission" date="2020-04" db="EMBL/GenBank/DDBJ databases">
        <authorList>
            <person name="De Canck E."/>
        </authorList>
    </citation>
    <scope>NUCLEOTIDE SEQUENCE [LARGE SCALE GENOMIC DNA]</scope>
    <source>
        <strain evidence="1 2">LMG 29542</strain>
    </source>
</reference>
<dbReference type="AlphaFoldDB" id="A0A6J5F6E7"/>
<dbReference type="EMBL" id="CADIKH010000111">
    <property type="protein sequence ID" value="CAB3774369.1"/>
    <property type="molecule type" value="Genomic_DNA"/>
</dbReference>
<organism evidence="1 2">
    <name type="scientific">Paraburkholderia humisilvae</name>
    <dbReference type="NCBI Taxonomy" id="627669"/>
    <lineage>
        <taxon>Bacteria</taxon>
        <taxon>Pseudomonadati</taxon>
        <taxon>Pseudomonadota</taxon>
        <taxon>Betaproteobacteria</taxon>
        <taxon>Burkholderiales</taxon>
        <taxon>Burkholderiaceae</taxon>
        <taxon>Paraburkholderia</taxon>
    </lineage>
</organism>
<dbReference type="Proteomes" id="UP000494363">
    <property type="component" value="Unassembled WGS sequence"/>
</dbReference>
<sequence>MRLAGDKVFGYINLLGILAALMSRELIDIDSTLYDPLTRILENHPEQFGKLGGLALNSSVYCRFGASFSDIQTSVQTET</sequence>
<evidence type="ECO:0000313" key="1">
    <source>
        <dbReference type="EMBL" id="CAB3774369.1"/>
    </source>
</evidence>
<evidence type="ECO:0000313" key="2">
    <source>
        <dbReference type="Proteomes" id="UP000494363"/>
    </source>
</evidence>
<dbReference type="RefSeq" id="WP_377757581.1">
    <property type="nucleotide sequence ID" value="NZ_JBHTEA010000007.1"/>
</dbReference>
<accession>A0A6J5F6E7</accession>
<gene>
    <name evidence="1" type="ORF">LMG29542_07755</name>
</gene>